<feature type="non-terminal residue" evidence="1">
    <location>
        <position position="60"/>
    </location>
</feature>
<sequence>MTEGKGMSVTDCPMGFKFGYPSFQCQDCTFWRNDRCDYEAIVAIEESGSQLKLSILDFLE</sequence>
<dbReference type="EMBL" id="BARW01039526">
    <property type="protein sequence ID" value="GAJ21032.1"/>
    <property type="molecule type" value="Genomic_DNA"/>
</dbReference>
<protein>
    <submittedName>
        <fullName evidence="1">Uncharacterized protein</fullName>
    </submittedName>
</protein>
<comment type="caution">
    <text evidence="1">The sequence shown here is derived from an EMBL/GenBank/DDBJ whole genome shotgun (WGS) entry which is preliminary data.</text>
</comment>
<organism evidence="1">
    <name type="scientific">marine sediment metagenome</name>
    <dbReference type="NCBI Taxonomy" id="412755"/>
    <lineage>
        <taxon>unclassified sequences</taxon>
        <taxon>metagenomes</taxon>
        <taxon>ecological metagenomes</taxon>
    </lineage>
</organism>
<gene>
    <name evidence="1" type="ORF">S12H4_60168</name>
</gene>
<accession>X1VMX9</accession>
<reference evidence="1" key="1">
    <citation type="journal article" date="2014" name="Front. Microbiol.">
        <title>High frequency of phylogenetically diverse reductive dehalogenase-homologous genes in deep subseafloor sedimentary metagenomes.</title>
        <authorList>
            <person name="Kawai M."/>
            <person name="Futagami T."/>
            <person name="Toyoda A."/>
            <person name="Takaki Y."/>
            <person name="Nishi S."/>
            <person name="Hori S."/>
            <person name="Arai W."/>
            <person name="Tsubouchi T."/>
            <person name="Morono Y."/>
            <person name="Uchiyama I."/>
            <person name="Ito T."/>
            <person name="Fujiyama A."/>
            <person name="Inagaki F."/>
            <person name="Takami H."/>
        </authorList>
    </citation>
    <scope>NUCLEOTIDE SEQUENCE</scope>
    <source>
        <strain evidence="1">Expedition CK06-06</strain>
    </source>
</reference>
<proteinExistence type="predicted"/>
<name>X1VMX9_9ZZZZ</name>
<dbReference type="AlphaFoldDB" id="X1VMX9"/>
<evidence type="ECO:0000313" key="1">
    <source>
        <dbReference type="EMBL" id="GAJ21032.1"/>
    </source>
</evidence>